<organism evidence="2 3">
    <name type="scientific">Devosia nanyangense</name>
    <dbReference type="NCBI Taxonomy" id="1228055"/>
    <lineage>
        <taxon>Bacteria</taxon>
        <taxon>Pseudomonadati</taxon>
        <taxon>Pseudomonadota</taxon>
        <taxon>Alphaproteobacteria</taxon>
        <taxon>Hyphomicrobiales</taxon>
        <taxon>Devosiaceae</taxon>
        <taxon>Devosia</taxon>
    </lineage>
</organism>
<dbReference type="EMBL" id="JACRAF010000025">
    <property type="protein sequence ID" value="MBI4921940.1"/>
    <property type="molecule type" value="Genomic_DNA"/>
</dbReference>
<dbReference type="InterPro" id="IPR050256">
    <property type="entry name" value="Glycosyltransferase_2"/>
</dbReference>
<name>A0A933L421_9HYPH</name>
<dbReference type="PANTHER" id="PTHR48090:SF7">
    <property type="entry name" value="RFBJ PROTEIN"/>
    <property type="match status" value="1"/>
</dbReference>
<accession>A0A933L421</accession>
<dbReference type="Gene3D" id="3.90.550.10">
    <property type="entry name" value="Spore Coat Polysaccharide Biosynthesis Protein SpsA, Chain A"/>
    <property type="match status" value="1"/>
</dbReference>
<reference evidence="2" key="1">
    <citation type="submission" date="2020-07" db="EMBL/GenBank/DDBJ databases">
        <title>Huge and variable diversity of episymbiotic CPR bacteria and DPANN archaea in groundwater ecosystems.</title>
        <authorList>
            <person name="He C.Y."/>
            <person name="Keren R."/>
            <person name="Whittaker M."/>
            <person name="Farag I.F."/>
            <person name="Doudna J."/>
            <person name="Cate J.H.D."/>
            <person name="Banfield J.F."/>
        </authorList>
    </citation>
    <scope>NUCLEOTIDE SEQUENCE</scope>
    <source>
        <strain evidence="2">NC_groundwater_1586_Pr3_B-0.1um_66_15</strain>
    </source>
</reference>
<evidence type="ECO:0000313" key="3">
    <source>
        <dbReference type="Proteomes" id="UP000782610"/>
    </source>
</evidence>
<dbReference type="AlphaFoldDB" id="A0A933L421"/>
<dbReference type="PANTHER" id="PTHR48090">
    <property type="entry name" value="UNDECAPRENYL-PHOSPHATE 4-DEOXY-4-FORMAMIDO-L-ARABINOSE TRANSFERASE-RELATED"/>
    <property type="match status" value="1"/>
</dbReference>
<gene>
    <name evidence="2" type="ORF">HY834_09345</name>
</gene>
<dbReference type="SUPFAM" id="SSF53448">
    <property type="entry name" value="Nucleotide-diphospho-sugar transferases"/>
    <property type="match status" value="1"/>
</dbReference>
<sequence length="230" mass="24911">MLVPAELERTWVVIPAFNEAQVIAATVTSVLKRFANVVVVDDCSVDGTGEIALAGGTHLCRHPVNLGQGAALATGIAYALGRGAEAIVTYDADGQHAVDDAVHMVDMLRSRQVDVVLGSRFLGQTVGLPIARRLLLGAAVFYTRLSTGLRVTDAHNGLRVLSRAAAQRIAIRQNRMAHASEILEQIAEMKLPFVEVPCTITYTDYSRSKGQSWRGAVTILADLFIRRLHR</sequence>
<evidence type="ECO:0000313" key="2">
    <source>
        <dbReference type="EMBL" id="MBI4921940.1"/>
    </source>
</evidence>
<comment type="caution">
    <text evidence="2">The sequence shown here is derived from an EMBL/GenBank/DDBJ whole genome shotgun (WGS) entry which is preliminary data.</text>
</comment>
<proteinExistence type="predicted"/>
<dbReference type="CDD" id="cd04179">
    <property type="entry name" value="DPM_DPG-synthase_like"/>
    <property type="match status" value="1"/>
</dbReference>
<protein>
    <submittedName>
        <fullName evidence="2">Glycosyltransferase family 2 protein</fullName>
    </submittedName>
</protein>
<dbReference type="Proteomes" id="UP000782610">
    <property type="component" value="Unassembled WGS sequence"/>
</dbReference>
<evidence type="ECO:0000259" key="1">
    <source>
        <dbReference type="Pfam" id="PF00535"/>
    </source>
</evidence>
<dbReference type="Pfam" id="PF00535">
    <property type="entry name" value="Glycos_transf_2"/>
    <property type="match status" value="1"/>
</dbReference>
<dbReference type="InterPro" id="IPR029044">
    <property type="entry name" value="Nucleotide-diphossugar_trans"/>
</dbReference>
<dbReference type="InterPro" id="IPR001173">
    <property type="entry name" value="Glyco_trans_2-like"/>
</dbReference>
<feature type="domain" description="Glycosyltransferase 2-like" evidence="1">
    <location>
        <begin position="12"/>
        <end position="168"/>
    </location>
</feature>